<organism evidence="1 2">
    <name type="scientific">Olivibacter ginsenosidimutans</name>
    <dbReference type="NCBI Taxonomy" id="1176537"/>
    <lineage>
        <taxon>Bacteria</taxon>
        <taxon>Pseudomonadati</taxon>
        <taxon>Bacteroidota</taxon>
        <taxon>Sphingobacteriia</taxon>
        <taxon>Sphingobacteriales</taxon>
        <taxon>Sphingobacteriaceae</taxon>
        <taxon>Olivibacter</taxon>
    </lineage>
</organism>
<sequence length="146" mass="16675">MKTTVNTILTTIAIIASIHVSLAAHPERELNRRAANTTLDQYVATITKGNTNDIDQLFSESFTHKINSNRKLTTHNKKELVDFLKNGKNIEQNCKTAYTVIEENTNYALAKVEMKYENFTKVDYVSLGREGNEWKVSNVVSTYHYE</sequence>
<dbReference type="SUPFAM" id="SSF54427">
    <property type="entry name" value="NTF2-like"/>
    <property type="match status" value="1"/>
</dbReference>
<evidence type="ECO:0000313" key="1">
    <source>
        <dbReference type="EMBL" id="GAA4807460.1"/>
    </source>
</evidence>
<comment type="caution">
    <text evidence="1">The sequence shown here is derived from an EMBL/GenBank/DDBJ whole genome shotgun (WGS) entry which is preliminary data.</text>
</comment>
<accession>A0ABP9CAI6</accession>
<dbReference type="Pfam" id="PF12893">
    <property type="entry name" value="Lumazine_bd_2"/>
    <property type="match status" value="1"/>
</dbReference>
<dbReference type="EMBL" id="BAABIQ010000044">
    <property type="protein sequence ID" value="GAA4807460.1"/>
    <property type="molecule type" value="Genomic_DNA"/>
</dbReference>
<dbReference type="Gene3D" id="3.10.450.50">
    <property type="match status" value="1"/>
</dbReference>
<dbReference type="InterPro" id="IPR039437">
    <property type="entry name" value="FrzH/put_lumazine-bd"/>
</dbReference>
<proteinExistence type="predicted"/>
<name>A0ABP9CAI6_9SPHI</name>
<keyword evidence="2" id="KW-1185">Reference proteome</keyword>
<gene>
    <name evidence="1" type="ORF">GCM10023231_40830</name>
</gene>
<dbReference type="Proteomes" id="UP001501411">
    <property type="component" value="Unassembled WGS sequence"/>
</dbReference>
<evidence type="ECO:0000313" key="2">
    <source>
        <dbReference type="Proteomes" id="UP001501411"/>
    </source>
</evidence>
<protein>
    <recommendedName>
        <fullName evidence="3">Nuclear transport factor 2 family protein</fullName>
    </recommendedName>
</protein>
<dbReference type="InterPro" id="IPR032710">
    <property type="entry name" value="NTF2-like_dom_sf"/>
</dbReference>
<evidence type="ECO:0008006" key="3">
    <source>
        <dbReference type="Google" id="ProtNLM"/>
    </source>
</evidence>
<dbReference type="RefSeq" id="WP_345235033.1">
    <property type="nucleotide sequence ID" value="NZ_BAABIQ010000044.1"/>
</dbReference>
<reference evidence="2" key="1">
    <citation type="journal article" date="2019" name="Int. J. Syst. Evol. Microbiol.">
        <title>The Global Catalogue of Microorganisms (GCM) 10K type strain sequencing project: providing services to taxonomists for standard genome sequencing and annotation.</title>
        <authorList>
            <consortium name="The Broad Institute Genomics Platform"/>
            <consortium name="The Broad Institute Genome Sequencing Center for Infectious Disease"/>
            <person name="Wu L."/>
            <person name="Ma J."/>
        </authorList>
    </citation>
    <scope>NUCLEOTIDE SEQUENCE [LARGE SCALE GENOMIC DNA]</scope>
    <source>
        <strain evidence="2">JCM 18200</strain>
    </source>
</reference>